<feature type="region of interest" description="Disordered" evidence="1">
    <location>
        <begin position="210"/>
        <end position="240"/>
    </location>
</feature>
<proteinExistence type="predicted"/>
<gene>
    <name evidence="2" type="ORF">EHE22_19820</name>
</gene>
<evidence type="ECO:0000256" key="1">
    <source>
        <dbReference type="SAM" id="MobiDB-lite"/>
    </source>
</evidence>
<dbReference type="Proteomes" id="UP000526233">
    <property type="component" value="Unassembled WGS sequence"/>
</dbReference>
<protein>
    <recommendedName>
        <fullName evidence="4">Peptidase</fullName>
    </recommendedName>
</protein>
<sequence>MISGADMPTASATNPTARIEVFRPGTFTPMEGAAITYTAADLKAIADCYDPETAPAPCVVGHPSTDAPAYAWAKGFEYDASTERLYATVGEIEPAFSEAVKSGRYKKVSLSFFRPDHAANPVPGTWYPKHIGFLGGAAPAVSGLKNVQFSTADAAVTVSAEFGERGFEDTASIFRMMRDFLIEKFGLEDADKALPAYRIEWLSETEIEKPSARPSFSAQPENPKKEPAPVTQPSQQPDPAFAAREADIAAREERIKKREQEALHADNVSFAESLVKDGKLLAASKDKVVSLLDALPADTSVSFAEGEAAMPVSKALRDILAAQPKVVSFGSLELPEEPGAGGAASFAADGKAVDPSDMQRHAKAIAYQKAHPGTAYLDAVSAVS</sequence>
<accession>A0A7Y3WYQ7</accession>
<comment type="caution">
    <text evidence="2">The sequence shown here is derived from an EMBL/GenBank/DDBJ whole genome shotgun (WGS) entry which is preliminary data.</text>
</comment>
<evidence type="ECO:0000313" key="2">
    <source>
        <dbReference type="EMBL" id="NNV22662.1"/>
    </source>
</evidence>
<name>A0A7Y3WYQ7_9HYPH</name>
<reference evidence="2 3" key="1">
    <citation type="submission" date="2018-11" db="EMBL/GenBank/DDBJ databases">
        <title>Genome sequencing and analysis.</title>
        <authorList>
            <person name="Huang Y.-T."/>
        </authorList>
    </citation>
    <scope>NUCLEOTIDE SEQUENCE [LARGE SCALE GENOMIC DNA]</scope>
    <source>
        <strain evidence="2 3">SHIN</strain>
    </source>
</reference>
<evidence type="ECO:0008006" key="4">
    <source>
        <dbReference type="Google" id="ProtNLM"/>
    </source>
</evidence>
<dbReference type="EMBL" id="PKQI01000003">
    <property type="protein sequence ID" value="NNV22662.1"/>
    <property type="molecule type" value="Genomic_DNA"/>
</dbReference>
<evidence type="ECO:0000313" key="3">
    <source>
        <dbReference type="Proteomes" id="UP000526233"/>
    </source>
</evidence>
<dbReference type="AlphaFoldDB" id="A0A7Y3WYQ7"/>
<organism evidence="2 3">
    <name type="scientific">Brucella pseudogrignonensis</name>
    <dbReference type="NCBI Taxonomy" id="419475"/>
    <lineage>
        <taxon>Bacteria</taxon>
        <taxon>Pseudomonadati</taxon>
        <taxon>Pseudomonadota</taxon>
        <taxon>Alphaproteobacteria</taxon>
        <taxon>Hyphomicrobiales</taxon>
        <taxon>Brucellaceae</taxon>
        <taxon>Brucella/Ochrobactrum group</taxon>
        <taxon>Brucella</taxon>
    </lineage>
</organism>